<dbReference type="EMBL" id="AUZX01010279">
    <property type="protein sequence ID" value="EQD48508.1"/>
    <property type="molecule type" value="Genomic_DNA"/>
</dbReference>
<reference evidence="8" key="1">
    <citation type="submission" date="2013-08" db="EMBL/GenBank/DDBJ databases">
        <authorList>
            <person name="Mendez C."/>
            <person name="Richter M."/>
            <person name="Ferrer M."/>
            <person name="Sanchez J."/>
        </authorList>
    </citation>
    <scope>NUCLEOTIDE SEQUENCE</scope>
</reference>
<dbReference type="Pfam" id="PF01925">
    <property type="entry name" value="TauE"/>
    <property type="match status" value="1"/>
</dbReference>
<dbReference type="InterPro" id="IPR002781">
    <property type="entry name" value="TM_pro_TauE-like"/>
</dbReference>
<evidence type="ECO:0000256" key="5">
    <source>
        <dbReference type="ARBA" id="ARBA00022989"/>
    </source>
</evidence>
<evidence type="ECO:0000256" key="7">
    <source>
        <dbReference type="SAM" id="Phobius"/>
    </source>
</evidence>
<accession>T0ZVE7</accession>
<keyword evidence="4 7" id="KW-0812">Transmembrane</keyword>
<dbReference type="AlphaFoldDB" id="T0ZVE7"/>
<dbReference type="InterPro" id="IPR052017">
    <property type="entry name" value="TSUP"/>
</dbReference>
<evidence type="ECO:0000256" key="1">
    <source>
        <dbReference type="ARBA" id="ARBA00004651"/>
    </source>
</evidence>
<name>T0ZVE7_9ZZZZ</name>
<comment type="caution">
    <text evidence="8">The sequence shown here is derived from an EMBL/GenBank/DDBJ whole genome shotgun (WGS) entry which is preliminary data.</text>
</comment>
<evidence type="ECO:0000313" key="8">
    <source>
        <dbReference type="EMBL" id="EQD48508.1"/>
    </source>
</evidence>
<reference evidence="8" key="2">
    <citation type="journal article" date="2014" name="ISME J.">
        <title>Microbial stratification in low pH oxic and suboxic macroscopic growths along an acid mine drainage.</title>
        <authorList>
            <person name="Mendez-Garcia C."/>
            <person name="Mesa V."/>
            <person name="Sprenger R.R."/>
            <person name="Richter M."/>
            <person name="Diez M.S."/>
            <person name="Solano J."/>
            <person name="Bargiela R."/>
            <person name="Golyshina O.V."/>
            <person name="Manteca A."/>
            <person name="Ramos J.L."/>
            <person name="Gallego J.R."/>
            <person name="Llorente I."/>
            <person name="Martins Dos Santos V.A."/>
            <person name="Jensen O.N."/>
            <person name="Pelaez A.I."/>
            <person name="Sanchez J."/>
            <person name="Ferrer M."/>
        </authorList>
    </citation>
    <scope>NUCLEOTIDE SEQUENCE</scope>
</reference>
<proteinExistence type="predicted"/>
<feature type="transmembrane region" description="Helical" evidence="7">
    <location>
        <begin position="232"/>
        <end position="249"/>
    </location>
</feature>
<gene>
    <name evidence="8" type="ORF">B1A_14023</name>
</gene>
<keyword evidence="2" id="KW-0813">Transport</keyword>
<comment type="subcellular location">
    <subcellularLocation>
        <location evidence="1">Cell membrane</location>
        <topology evidence="1">Multi-pass membrane protein</topology>
    </subcellularLocation>
</comment>
<protein>
    <submittedName>
        <fullName evidence="8">Permease</fullName>
    </submittedName>
</protein>
<evidence type="ECO:0000256" key="4">
    <source>
        <dbReference type="ARBA" id="ARBA00022692"/>
    </source>
</evidence>
<feature type="transmembrane region" description="Helical" evidence="7">
    <location>
        <begin position="71"/>
        <end position="94"/>
    </location>
</feature>
<organism evidence="8">
    <name type="scientific">mine drainage metagenome</name>
    <dbReference type="NCBI Taxonomy" id="410659"/>
    <lineage>
        <taxon>unclassified sequences</taxon>
        <taxon>metagenomes</taxon>
        <taxon>ecological metagenomes</taxon>
    </lineage>
</organism>
<dbReference type="PANTHER" id="PTHR30269:SF23">
    <property type="entry name" value="MEMBRANE TRANSPORTER PROTEIN YDHB-RELATED"/>
    <property type="match status" value="1"/>
</dbReference>
<feature type="transmembrane region" description="Helical" evidence="7">
    <location>
        <begin position="31"/>
        <end position="64"/>
    </location>
</feature>
<dbReference type="PANTHER" id="PTHR30269">
    <property type="entry name" value="TRANSMEMBRANE PROTEIN YFCA"/>
    <property type="match status" value="1"/>
</dbReference>
<sequence length="253" mass="26418">MRRALPISKTLALDFPKTGHAADGVVGMTPLGFVISLGLISVAAGVLGSLVGLGGGVLIVPVLVRFYGIDIRLAIGASIVSVIATSSGAAAAYVREKMTNLRAGMFLEIGTVTGAVTGGYLTTLLPARFLYILFGIMLGYSAVITFRHRHATALLTTSDDRLANYFKLHGHYHDAAEGRNYDYKVKGTKIGLAMMYVAGMVSALLGIGSGALKVPAMDLAMHLPMKVSTATSNFMIGVTAAASAGMYFARGQI</sequence>
<dbReference type="GO" id="GO:0005886">
    <property type="term" value="C:plasma membrane"/>
    <property type="evidence" value="ECO:0007669"/>
    <property type="project" value="UniProtKB-SubCell"/>
</dbReference>
<evidence type="ECO:0000256" key="2">
    <source>
        <dbReference type="ARBA" id="ARBA00022448"/>
    </source>
</evidence>
<feature type="transmembrane region" description="Helical" evidence="7">
    <location>
        <begin position="129"/>
        <end position="146"/>
    </location>
</feature>
<keyword evidence="3" id="KW-1003">Cell membrane</keyword>
<keyword evidence="5 7" id="KW-1133">Transmembrane helix</keyword>
<feature type="transmembrane region" description="Helical" evidence="7">
    <location>
        <begin position="190"/>
        <end position="212"/>
    </location>
</feature>
<keyword evidence="6 7" id="KW-0472">Membrane</keyword>
<feature type="non-terminal residue" evidence="8">
    <location>
        <position position="253"/>
    </location>
</feature>
<evidence type="ECO:0000256" key="6">
    <source>
        <dbReference type="ARBA" id="ARBA00023136"/>
    </source>
</evidence>
<evidence type="ECO:0000256" key="3">
    <source>
        <dbReference type="ARBA" id="ARBA00022475"/>
    </source>
</evidence>